<keyword evidence="5" id="KW-0472">Membrane</keyword>
<dbReference type="InterPro" id="IPR003660">
    <property type="entry name" value="HAMP_dom"/>
</dbReference>
<dbReference type="Gene3D" id="6.10.340.10">
    <property type="match status" value="1"/>
</dbReference>
<dbReference type="PROSITE" id="PS50885">
    <property type="entry name" value="HAMP"/>
    <property type="match status" value="1"/>
</dbReference>
<sequence>MHSFADLPIGRRLGAGFALTIALCLAMAAVGCWRMARLAGDTRTMMQLPLAKERMVADWYRNIYSGIRLGPFFSKDAQSAANSAAISDLQKNIEALLDSDAERAAFAEIGRRRKAYIAARDEAKRLKQEADEATLGRFLETAYRPAASAYQEAVQGLLELQRRTIGEIANGIDKEAARSQTVQAALGLLCAACGALFAVFLTRSVTVPLKLAASVAQRVAEGDLTCEVAAGSRDEAGQLLESLQAMTRSLRRIVTDVRSGTDAIETASAGIAAGNLDLSARTERQASALEQTASTIEEITAAVAHNADNARAASASVQIASGVAQEGGVAVRKVIDTMSLIGRSSSEINAITATIDGISFQINLLAINAAVEAARAGPAGRGFAVVASEVRHLAQRSAASAREIKNLIQRCTGEVGQGREHVDDAGRTMDRAVTSVAHVRELVGDIAAASDEQRTAIEQINGAIADLDQVTQQNATLVEQSAAAAQAMNEQARMLKQRVSVFRMTAA</sequence>
<dbReference type="GO" id="GO:0006935">
    <property type="term" value="P:chemotaxis"/>
    <property type="evidence" value="ECO:0007669"/>
    <property type="project" value="TreeGrafter"/>
</dbReference>
<dbReference type="GO" id="GO:0004888">
    <property type="term" value="F:transmembrane signaling receptor activity"/>
    <property type="evidence" value="ECO:0007669"/>
    <property type="project" value="TreeGrafter"/>
</dbReference>
<reference evidence="8 9" key="1">
    <citation type="submission" date="2020-02" db="EMBL/GenBank/DDBJ databases">
        <authorList>
            <person name="Kim M.K."/>
        </authorList>
    </citation>
    <scope>NUCLEOTIDE SEQUENCE [LARGE SCALE GENOMIC DNA]</scope>
    <source>
        <strain evidence="8 9">17J57-3</strain>
    </source>
</reference>
<evidence type="ECO:0000313" key="9">
    <source>
        <dbReference type="Proteomes" id="UP000482155"/>
    </source>
</evidence>
<dbReference type="Pfam" id="PF00672">
    <property type="entry name" value="HAMP"/>
    <property type="match status" value="1"/>
</dbReference>
<evidence type="ECO:0000256" key="3">
    <source>
        <dbReference type="ARBA" id="ARBA00029447"/>
    </source>
</evidence>
<dbReference type="EMBL" id="JAAIVB010000074">
    <property type="protein sequence ID" value="NEX63740.1"/>
    <property type="molecule type" value="Genomic_DNA"/>
</dbReference>
<evidence type="ECO:0000313" key="8">
    <source>
        <dbReference type="EMBL" id="NEX63740.1"/>
    </source>
</evidence>
<dbReference type="AlphaFoldDB" id="A0A6B3SS27"/>
<proteinExistence type="inferred from homology"/>
<dbReference type="PROSITE" id="PS50111">
    <property type="entry name" value="CHEMOTAXIS_TRANSDUC_2"/>
    <property type="match status" value="1"/>
</dbReference>
<dbReference type="InterPro" id="IPR051310">
    <property type="entry name" value="MCP_chemotaxis"/>
</dbReference>
<organism evidence="8 9">
    <name type="scientific">Noviherbaspirillum galbum</name>
    <dbReference type="NCBI Taxonomy" id="2709383"/>
    <lineage>
        <taxon>Bacteria</taxon>
        <taxon>Pseudomonadati</taxon>
        <taxon>Pseudomonadota</taxon>
        <taxon>Betaproteobacteria</taxon>
        <taxon>Burkholderiales</taxon>
        <taxon>Oxalobacteraceae</taxon>
        <taxon>Noviherbaspirillum</taxon>
    </lineage>
</organism>
<dbReference type="SMART" id="SM00283">
    <property type="entry name" value="MA"/>
    <property type="match status" value="1"/>
</dbReference>
<comment type="caution">
    <text evidence="8">The sequence shown here is derived from an EMBL/GenBank/DDBJ whole genome shotgun (WGS) entry which is preliminary data.</text>
</comment>
<dbReference type="SUPFAM" id="SSF58104">
    <property type="entry name" value="Methyl-accepting chemotaxis protein (MCP) signaling domain"/>
    <property type="match status" value="1"/>
</dbReference>
<comment type="subcellular location">
    <subcellularLocation>
        <location evidence="1">Membrane</location>
    </subcellularLocation>
</comment>
<keyword evidence="9" id="KW-1185">Reference proteome</keyword>
<dbReference type="Gene3D" id="1.10.287.950">
    <property type="entry name" value="Methyl-accepting chemotaxis protein"/>
    <property type="match status" value="1"/>
</dbReference>
<keyword evidence="5" id="KW-0812">Transmembrane</keyword>
<dbReference type="InterPro" id="IPR004089">
    <property type="entry name" value="MCPsignal_dom"/>
</dbReference>
<feature type="transmembrane region" description="Helical" evidence="5">
    <location>
        <begin position="15"/>
        <end position="36"/>
    </location>
</feature>
<dbReference type="SMART" id="SM00304">
    <property type="entry name" value="HAMP"/>
    <property type="match status" value="1"/>
</dbReference>
<dbReference type="CDD" id="cd06225">
    <property type="entry name" value="HAMP"/>
    <property type="match status" value="1"/>
</dbReference>
<feature type="domain" description="Methyl-accepting transducer" evidence="6">
    <location>
        <begin position="260"/>
        <end position="489"/>
    </location>
</feature>
<evidence type="ECO:0000259" key="7">
    <source>
        <dbReference type="PROSITE" id="PS50885"/>
    </source>
</evidence>
<comment type="similarity">
    <text evidence="3">Belongs to the methyl-accepting chemotaxis (MCP) protein family.</text>
</comment>
<dbReference type="PANTHER" id="PTHR43531:SF14">
    <property type="entry name" value="METHYL-ACCEPTING CHEMOTAXIS PROTEIN I-RELATED"/>
    <property type="match status" value="1"/>
</dbReference>
<evidence type="ECO:0000259" key="6">
    <source>
        <dbReference type="PROSITE" id="PS50111"/>
    </source>
</evidence>
<feature type="domain" description="HAMP" evidence="7">
    <location>
        <begin position="203"/>
        <end position="255"/>
    </location>
</feature>
<dbReference type="Pfam" id="PF00015">
    <property type="entry name" value="MCPsignal"/>
    <property type="match status" value="1"/>
</dbReference>
<name>A0A6B3SS27_9BURK</name>
<evidence type="ECO:0000256" key="4">
    <source>
        <dbReference type="PROSITE-ProRule" id="PRU00284"/>
    </source>
</evidence>
<dbReference type="InterPro" id="IPR047347">
    <property type="entry name" value="YvaQ-like_sensor"/>
</dbReference>
<feature type="transmembrane region" description="Helical" evidence="5">
    <location>
        <begin position="184"/>
        <end position="201"/>
    </location>
</feature>
<keyword evidence="5" id="KW-1133">Transmembrane helix</keyword>
<evidence type="ECO:0000256" key="5">
    <source>
        <dbReference type="SAM" id="Phobius"/>
    </source>
</evidence>
<evidence type="ECO:0000256" key="1">
    <source>
        <dbReference type="ARBA" id="ARBA00004370"/>
    </source>
</evidence>
<dbReference type="GO" id="GO:0007165">
    <property type="term" value="P:signal transduction"/>
    <property type="evidence" value="ECO:0007669"/>
    <property type="project" value="UniProtKB-KW"/>
</dbReference>
<gene>
    <name evidence="8" type="ORF">G3574_21900</name>
</gene>
<dbReference type="Proteomes" id="UP000482155">
    <property type="component" value="Unassembled WGS sequence"/>
</dbReference>
<dbReference type="PANTHER" id="PTHR43531">
    <property type="entry name" value="PROTEIN ICFG"/>
    <property type="match status" value="1"/>
</dbReference>
<keyword evidence="2" id="KW-0488">Methylation</keyword>
<protein>
    <submittedName>
        <fullName evidence="8">HAMP domain-containing protein</fullName>
    </submittedName>
</protein>
<keyword evidence="4" id="KW-0807">Transducer</keyword>
<accession>A0A6B3SS27</accession>
<dbReference type="RefSeq" id="WP_163967671.1">
    <property type="nucleotide sequence ID" value="NZ_JAAIVB010000074.1"/>
</dbReference>
<dbReference type="GO" id="GO:0005886">
    <property type="term" value="C:plasma membrane"/>
    <property type="evidence" value="ECO:0007669"/>
    <property type="project" value="TreeGrafter"/>
</dbReference>
<dbReference type="CDD" id="cd19411">
    <property type="entry name" value="MCP2201-like_sensor"/>
    <property type="match status" value="1"/>
</dbReference>
<dbReference type="FunFam" id="1.10.287.950:FF:000001">
    <property type="entry name" value="Methyl-accepting chemotaxis sensory transducer"/>
    <property type="match status" value="1"/>
</dbReference>
<evidence type="ECO:0000256" key="2">
    <source>
        <dbReference type="ARBA" id="ARBA00022481"/>
    </source>
</evidence>